<proteinExistence type="predicted"/>
<evidence type="ECO:0000256" key="2">
    <source>
        <dbReference type="ARBA" id="ARBA00023015"/>
    </source>
</evidence>
<evidence type="ECO:0000256" key="3">
    <source>
        <dbReference type="ARBA" id="ARBA00023125"/>
    </source>
</evidence>
<evidence type="ECO:0000259" key="6">
    <source>
        <dbReference type="Pfam" id="PF04082"/>
    </source>
</evidence>
<dbReference type="Pfam" id="PF04082">
    <property type="entry name" value="Fungal_trans"/>
    <property type="match status" value="1"/>
</dbReference>
<dbReference type="OrthoDB" id="5424793at2759"/>
<dbReference type="PANTHER" id="PTHR31845">
    <property type="entry name" value="FINGER DOMAIN PROTEIN, PUTATIVE-RELATED"/>
    <property type="match status" value="1"/>
</dbReference>
<dbReference type="VEuPathDB" id="FungiDB:JI435_029840"/>
<keyword evidence="3" id="KW-0238">DNA-binding</keyword>
<dbReference type="InterPro" id="IPR051089">
    <property type="entry name" value="prtT"/>
</dbReference>
<dbReference type="PANTHER" id="PTHR31845:SF10">
    <property type="entry name" value="ZN(II)2CYS6 TRANSCRIPTION FACTOR (EUROFUNG)"/>
    <property type="match status" value="1"/>
</dbReference>
<dbReference type="GO" id="GO:0008270">
    <property type="term" value="F:zinc ion binding"/>
    <property type="evidence" value="ECO:0007669"/>
    <property type="project" value="InterPro"/>
</dbReference>
<gene>
    <name evidence="7" type="ORF">JI435_029840</name>
</gene>
<keyword evidence="5" id="KW-0539">Nucleus</keyword>
<reference evidence="8" key="1">
    <citation type="journal article" date="2021" name="BMC Genomics">
        <title>Chromosome-level genome assembly and manually-curated proteome of model necrotroph Parastagonospora nodorum Sn15 reveals a genome-wide trove of candidate effector homologs, and redundancy of virulence-related functions within an accessory chromosome.</title>
        <authorList>
            <person name="Bertazzoni S."/>
            <person name="Jones D.A.B."/>
            <person name="Phan H.T."/>
            <person name="Tan K.-C."/>
            <person name="Hane J.K."/>
        </authorList>
    </citation>
    <scope>NUCLEOTIDE SEQUENCE [LARGE SCALE GENOMIC DNA]</scope>
    <source>
        <strain evidence="8">SN15 / ATCC MYA-4574 / FGSC 10173)</strain>
    </source>
</reference>
<evidence type="ECO:0000313" key="7">
    <source>
        <dbReference type="EMBL" id="QRC95282.1"/>
    </source>
</evidence>
<evidence type="ECO:0000256" key="1">
    <source>
        <dbReference type="ARBA" id="ARBA00004123"/>
    </source>
</evidence>
<dbReference type="GO" id="GO:0003677">
    <property type="term" value="F:DNA binding"/>
    <property type="evidence" value="ECO:0007669"/>
    <property type="project" value="UniProtKB-KW"/>
</dbReference>
<sequence length="486" mass="55216">MSVSFPFVIVPAGMTAHELHRERPMLFLAMITAASWKDHMRQMSLDVIFRRELAERTIITPKRTLGLVQSVLVYLSWYHYTFSHKTQQIFFLHHLVVGLALDIGLHRDYQPMAFPHRPRPKAPSPQDQRERERTFLGCYYLSSTIGAGLQKPNLLKHAPYMTEWAQKLKTVREYETDETISHLITLRQIDDQVQENLFSAGTRDLPLSDARILMHVRFLESQLDMWKKDSQNAGTERLLTLSSSFTEMSLHSVALRPAASEEQSTGTESVQINSLLSALEAGKRFLDAMLSFPVDEYYQISFSEWMRLPTVIMTVAKICMPNNASIASGWDYKTAQDRVRLDLCLEALCYRMQQLSTYDKVKQTHPDFWYAMRLINDLTRNWYMKKTKQPASSQPTPGVMVGCAFSERSGPSTGALATPSSEQGLPNFGMEMSGAGTHIGANNEDDPFAFLKDTDFDMEQFFDMGIWGDDVYTGMGFGNSGGTTPF</sequence>
<dbReference type="AlphaFoldDB" id="A0A7U2EYI7"/>
<comment type="subcellular location">
    <subcellularLocation>
        <location evidence="1">Nucleus</location>
    </subcellularLocation>
</comment>
<evidence type="ECO:0000256" key="5">
    <source>
        <dbReference type="ARBA" id="ARBA00023242"/>
    </source>
</evidence>
<name>A0A7U2EYI7_PHANO</name>
<keyword evidence="8" id="KW-1185">Reference proteome</keyword>
<keyword evidence="2" id="KW-0805">Transcription regulation</keyword>
<feature type="domain" description="Xylanolytic transcriptional activator regulatory" evidence="6">
    <location>
        <begin position="19"/>
        <end position="156"/>
    </location>
</feature>
<organism evidence="7 8">
    <name type="scientific">Phaeosphaeria nodorum (strain SN15 / ATCC MYA-4574 / FGSC 10173)</name>
    <name type="common">Glume blotch fungus</name>
    <name type="synonym">Parastagonospora nodorum</name>
    <dbReference type="NCBI Taxonomy" id="321614"/>
    <lineage>
        <taxon>Eukaryota</taxon>
        <taxon>Fungi</taxon>
        <taxon>Dikarya</taxon>
        <taxon>Ascomycota</taxon>
        <taxon>Pezizomycotina</taxon>
        <taxon>Dothideomycetes</taxon>
        <taxon>Pleosporomycetidae</taxon>
        <taxon>Pleosporales</taxon>
        <taxon>Pleosporineae</taxon>
        <taxon>Phaeosphaeriaceae</taxon>
        <taxon>Parastagonospora</taxon>
    </lineage>
</organism>
<dbReference type="GO" id="GO:0006355">
    <property type="term" value="P:regulation of DNA-templated transcription"/>
    <property type="evidence" value="ECO:0007669"/>
    <property type="project" value="UniProtKB-ARBA"/>
</dbReference>
<protein>
    <recommendedName>
        <fullName evidence="6">Xylanolytic transcriptional activator regulatory domain-containing protein</fullName>
    </recommendedName>
</protein>
<keyword evidence="4" id="KW-0804">Transcription</keyword>
<dbReference type="CDD" id="cd12148">
    <property type="entry name" value="fungal_TF_MHR"/>
    <property type="match status" value="1"/>
</dbReference>
<dbReference type="GO" id="GO:0005634">
    <property type="term" value="C:nucleus"/>
    <property type="evidence" value="ECO:0007669"/>
    <property type="project" value="UniProtKB-SubCell"/>
</dbReference>
<dbReference type="EMBL" id="CP069027">
    <property type="protein sequence ID" value="QRC95282.1"/>
    <property type="molecule type" value="Genomic_DNA"/>
</dbReference>
<dbReference type="InterPro" id="IPR007219">
    <property type="entry name" value="XnlR_reg_dom"/>
</dbReference>
<dbReference type="GO" id="GO:0006351">
    <property type="term" value="P:DNA-templated transcription"/>
    <property type="evidence" value="ECO:0007669"/>
    <property type="project" value="InterPro"/>
</dbReference>
<evidence type="ECO:0000256" key="4">
    <source>
        <dbReference type="ARBA" id="ARBA00023163"/>
    </source>
</evidence>
<evidence type="ECO:0000313" key="8">
    <source>
        <dbReference type="Proteomes" id="UP000663193"/>
    </source>
</evidence>
<dbReference type="Proteomes" id="UP000663193">
    <property type="component" value="Chromosome 5"/>
</dbReference>
<accession>A0A7U2EYI7</accession>